<evidence type="ECO:0000259" key="7">
    <source>
        <dbReference type="PROSITE" id="PS51741"/>
    </source>
</evidence>
<keyword evidence="3 4" id="KW-0175">Coiled coil</keyword>
<dbReference type="GO" id="GO:0030833">
    <property type="term" value="P:regulation of actin filament polymerization"/>
    <property type="evidence" value="ECO:0007669"/>
    <property type="project" value="TreeGrafter"/>
</dbReference>
<dbReference type="PROSITE" id="PS51741">
    <property type="entry name" value="F_BAR"/>
    <property type="match status" value="1"/>
</dbReference>
<dbReference type="CDD" id="cd00174">
    <property type="entry name" value="SH3"/>
    <property type="match status" value="3"/>
</dbReference>
<dbReference type="OrthoDB" id="8783038at2759"/>
<dbReference type="InterPro" id="IPR001060">
    <property type="entry name" value="FCH_dom"/>
</dbReference>
<feature type="domain" description="F-BAR" evidence="7">
    <location>
        <begin position="11"/>
        <end position="313"/>
    </location>
</feature>
<dbReference type="Gene3D" id="1.20.1270.60">
    <property type="entry name" value="Arfaptin homology (AH) domain/BAR domain"/>
    <property type="match status" value="1"/>
</dbReference>
<evidence type="ECO:0000256" key="5">
    <source>
        <dbReference type="SAM" id="MobiDB-lite"/>
    </source>
</evidence>
<dbReference type="Gene3D" id="6.10.140.470">
    <property type="match status" value="1"/>
</dbReference>
<feature type="compositionally biased region" description="Polar residues" evidence="5">
    <location>
        <begin position="508"/>
        <end position="522"/>
    </location>
</feature>
<dbReference type="GO" id="GO:0030864">
    <property type="term" value="C:cortical actin cytoskeleton"/>
    <property type="evidence" value="ECO:0007669"/>
    <property type="project" value="UniProtKB-ARBA"/>
</dbReference>
<dbReference type="AlphaFoldDB" id="A0A139AXN3"/>
<dbReference type="Pfam" id="PF00018">
    <property type="entry name" value="SH3_1"/>
    <property type="match status" value="1"/>
</dbReference>
<dbReference type="PANTHER" id="PTHR15735">
    <property type="entry name" value="FCH AND DOUBLE SH3 DOMAINS PROTEIN"/>
    <property type="match status" value="1"/>
</dbReference>
<evidence type="ECO:0000313" key="8">
    <source>
        <dbReference type="EMBL" id="KXS21333.1"/>
    </source>
</evidence>
<dbReference type="PANTHER" id="PTHR15735:SF21">
    <property type="entry name" value="PROTEIN NERVOUS WRECK"/>
    <property type="match status" value="1"/>
</dbReference>
<feature type="coiled-coil region" evidence="4">
    <location>
        <begin position="173"/>
        <end position="241"/>
    </location>
</feature>
<dbReference type="InterPro" id="IPR036028">
    <property type="entry name" value="SH3-like_dom_sf"/>
</dbReference>
<dbReference type="Pfam" id="PF07653">
    <property type="entry name" value="SH3_2"/>
    <property type="match status" value="1"/>
</dbReference>
<dbReference type="Pfam" id="PF14604">
    <property type="entry name" value="SH3_9"/>
    <property type="match status" value="1"/>
</dbReference>
<evidence type="ECO:0000256" key="2">
    <source>
        <dbReference type="PROSITE-ProRule" id="PRU00192"/>
    </source>
</evidence>
<reference evidence="8 9" key="1">
    <citation type="journal article" date="2015" name="Genome Biol. Evol.">
        <title>Phylogenomic analyses indicate that early fungi evolved digesting cell walls of algal ancestors of land plants.</title>
        <authorList>
            <person name="Chang Y."/>
            <person name="Wang S."/>
            <person name="Sekimoto S."/>
            <person name="Aerts A.L."/>
            <person name="Choi C."/>
            <person name="Clum A."/>
            <person name="LaButti K.M."/>
            <person name="Lindquist E.A."/>
            <person name="Yee Ngan C."/>
            <person name="Ohm R.A."/>
            <person name="Salamov A.A."/>
            <person name="Grigoriev I.V."/>
            <person name="Spatafora J.W."/>
            <person name="Berbee M.L."/>
        </authorList>
    </citation>
    <scope>NUCLEOTIDE SEQUENCE [LARGE SCALE GENOMIC DNA]</scope>
    <source>
        <strain evidence="8 9">JEL478</strain>
    </source>
</reference>
<dbReference type="SMART" id="SM00326">
    <property type="entry name" value="SH3"/>
    <property type="match status" value="3"/>
</dbReference>
<evidence type="ECO:0008006" key="10">
    <source>
        <dbReference type="Google" id="ProtNLM"/>
    </source>
</evidence>
<dbReference type="EMBL" id="KQ965733">
    <property type="protein sequence ID" value="KXS21333.1"/>
    <property type="molecule type" value="Genomic_DNA"/>
</dbReference>
<keyword evidence="9" id="KW-1185">Reference proteome</keyword>
<evidence type="ECO:0000256" key="1">
    <source>
        <dbReference type="ARBA" id="ARBA00022443"/>
    </source>
</evidence>
<gene>
    <name evidence="8" type="ORF">M427DRAFT_317100</name>
</gene>
<dbReference type="SUPFAM" id="SSF103657">
    <property type="entry name" value="BAR/IMD domain-like"/>
    <property type="match status" value="1"/>
</dbReference>
<dbReference type="STRING" id="1344416.A0A139AXN3"/>
<dbReference type="PRINTS" id="PR00452">
    <property type="entry name" value="SH3DOMAIN"/>
</dbReference>
<dbReference type="GO" id="GO:0030036">
    <property type="term" value="P:actin cytoskeleton organization"/>
    <property type="evidence" value="ECO:0007669"/>
    <property type="project" value="UniProtKB-ARBA"/>
</dbReference>
<dbReference type="OMA" id="VFAAWRC"/>
<name>A0A139AXN3_GONPJ</name>
<organism evidence="8 9">
    <name type="scientific">Gonapodya prolifera (strain JEL478)</name>
    <name type="common">Monoblepharis prolifera</name>
    <dbReference type="NCBI Taxonomy" id="1344416"/>
    <lineage>
        <taxon>Eukaryota</taxon>
        <taxon>Fungi</taxon>
        <taxon>Fungi incertae sedis</taxon>
        <taxon>Chytridiomycota</taxon>
        <taxon>Chytridiomycota incertae sedis</taxon>
        <taxon>Monoblepharidomycetes</taxon>
        <taxon>Monoblepharidales</taxon>
        <taxon>Gonapodyaceae</taxon>
        <taxon>Gonapodya</taxon>
    </lineage>
</organism>
<evidence type="ECO:0000313" key="9">
    <source>
        <dbReference type="Proteomes" id="UP000070544"/>
    </source>
</evidence>
<protein>
    <recommendedName>
        <fullName evidence="10">FCH-domain-containing protein</fullName>
    </recommendedName>
</protein>
<feature type="domain" description="SH3" evidence="6">
    <location>
        <begin position="447"/>
        <end position="506"/>
    </location>
</feature>
<dbReference type="InterPro" id="IPR027267">
    <property type="entry name" value="AH/BAR_dom_sf"/>
</dbReference>
<dbReference type="InterPro" id="IPR031160">
    <property type="entry name" value="F_BAR_dom"/>
</dbReference>
<dbReference type="InterPro" id="IPR001452">
    <property type="entry name" value="SH3_domain"/>
</dbReference>
<keyword evidence="1 2" id="KW-0728">SH3 domain</keyword>
<feature type="region of interest" description="Disordered" evidence="5">
    <location>
        <begin position="75"/>
        <end position="103"/>
    </location>
</feature>
<accession>A0A139AXN3</accession>
<feature type="domain" description="SH3" evidence="6">
    <location>
        <begin position="612"/>
        <end position="674"/>
    </location>
</feature>
<evidence type="ECO:0000256" key="4">
    <source>
        <dbReference type="SAM" id="Coils"/>
    </source>
</evidence>
<feature type="region of interest" description="Disordered" evidence="5">
    <location>
        <begin position="500"/>
        <end position="522"/>
    </location>
</feature>
<proteinExistence type="predicted"/>
<dbReference type="PROSITE" id="PS50002">
    <property type="entry name" value="SH3"/>
    <property type="match status" value="3"/>
</dbReference>
<sequence>MNAKEFHQFTKSLRTNQQQQWQRIGAKSEEDIGTLENIRDYMKRRAEIEQDYQAKLERLSKSFASKRRVLSALVPRSVSNPGSGGGASDANGSDGVAKDGTKEGTRLPQHAFSIFLSESEKQAQFRGRLAEKLSNEIVDVIKEYNRERTAVSKKQLEYGQRLQIELTKCYTELEQVKLRYEQAAKDADSAKAKYDLESTRNATAFTALRNMVKQTDQEQLVAKLKQKLKAANRALLDSRNDYLLALQATNMQQQQYYSMDLPSLMKRIDGRYYTMLVDLLSKYATMETEYSALLKGSMEALQTTLSHVDRDSDSNLFLTQNADAFREPSQFEFGNAGSDEIRDITVDEFSKIVLSQKLGLYHQRNQDVLSQLQKVEKTIAGLAQMVTAYNKTPEFGNASSPADEKADLEFQLHILSNEKLRLDALMKRLTDKKVEMPKIVAPSVQMPSSNSAVALYDYVSKVEGELTIHENDRLTLLEPEKDGWIKAQKGSQIGLVPANYVKGPSPSADPQSKNGSLSPSSELGSNCVKAVYDHVASDETELSFVAGDIIEVTEKPTDGEQNLQWWEGKVQRTGQIGQFPVIFTQGWDSMVPQLSRRLRTASIISTNSINVKKQTTVRAKFDYDATCDGELTLKAGDQVVVTNKATGSDAWWEGRAPNGKIGQFPRAYVEEVQESPVTLRRTAEPVLPKPASLSLRKGRLPNMFFPIYCLSLVIISISSQSTL</sequence>
<evidence type="ECO:0000259" key="6">
    <source>
        <dbReference type="PROSITE" id="PS50002"/>
    </source>
</evidence>
<dbReference type="Gene3D" id="2.30.30.40">
    <property type="entry name" value="SH3 Domains"/>
    <property type="match status" value="3"/>
</dbReference>
<dbReference type="Proteomes" id="UP000070544">
    <property type="component" value="Unassembled WGS sequence"/>
</dbReference>
<dbReference type="Pfam" id="PF00611">
    <property type="entry name" value="FCH"/>
    <property type="match status" value="1"/>
</dbReference>
<evidence type="ECO:0000256" key="3">
    <source>
        <dbReference type="PROSITE-ProRule" id="PRU01077"/>
    </source>
</evidence>
<feature type="domain" description="SH3" evidence="6">
    <location>
        <begin position="523"/>
        <end position="589"/>
    </location>
</feature>
<dbReference type="SUPFAM" id="SSF50044">
    <property type="entry name" value="SH3-domain"/>
    <property type="match status" value="3"/>
</dbReference>